<gene>
    <name evidence="3" type="ORF">VAS14_00271</name>
</gene>
<dbReference type="EMBL" id="AAOJ01000020">
    <property type="protein sequence ID" value="EAS62457.1"/>
    <property type="molecule type" value="Genomic_DNA"/>
</dbReference>
<sequence length="126" mass="14632">MEIITTFFAIAIHSIAISLLAFGVYRLYKKILQRLDTGIDVAKEQLHEQKRTTKFMRKVESKVDRYATEVRLNKQRQTNHEQPYNDNVVPMAQRRTGTDNTPVDFSQINNQRDGANQASVADYERD</sequence>
<feature type="compositionally biased region" description="Polar residues" evidence="1">
    <location>
        <begin position="98"/>
        <end position="119"/>
    </location>
</feature>
<protein>
    <submittedName>
        <fullName evidence="3">Uncharacterized protein</fullName>
    </submittedName>
</protein>
<evidence type="ECO:0000313" key="4">
    <source>
        <dbReference type="Proteomes" id="UP000001603"/>
    </source>
</evidence>
<feature type="region of interest" description="Disordered" evidence="1">
    <location>
        <begin position="69"/>
        <end position="126"/>
    </location>
</feature>
<reference evidence="3 4" key="1">
    <citation type="journal article" date="2009" name="Proc. Natl. Acad. Sci. U.S.A.">
        <title>The genomic basis of trophic strategy in marine bacteria.</title>
        <authorList>
            <person name="Lauro F.M."/>
            <person name="McDougald D."/>
            <person name="Thomas T."/>
            <person name="Williams T.J."/>
            <person name="Egan S."/>
            <person name="Rice S."/>
            <person name="DeMaere M.Z."/>
            <person name="Ting L."/>
            <person name="Ertan H."/>
            <person name="Johnson J."/>
            <person name="Ferriera S."/>
            <person name="Lapidus A."/>
            <person name="Anderson I."/>
            <person name="Kyrpides N."/>
            <person name="Munk A.C."/>
            <person name="Detter C."/>
            <person name="Han C.S."/>
            <person name="Brown M.V."/>
            <person name="Robb F.T."/>
            <person name="Kjelleberg S."/>
            <person name="Cavicchioli R."/>
        </authorList>
    </citation>
    <scope>NUCLEOTIDE SEQUENCE [LARGE SCALE GENOMIC DNA]</scope>
    <source>
        <strain evidence="3 4">S14</strain>
    </source>
</reference>
<dbReference type="Proteomes" id="UP000001603">
    <property type="component" value="Unassembled WGS sequence"/>
</dbReference>
<proteinExistence type="predicted"/>
<feature type="transmembrane region" description="Helical" evidence="2">
    <location>
        <begin position="6"/>
        <end position="25"/>
    </location>
</feature>
<evidence type="ECO:0000256" key="2">
    <source>
        <dbReference type="SAM" id="Phobius"/>
    </source>
</evidence>
<organism evidence="3 4">
    <name type="scientific">Photobacterium angustum (strain S14 / CCUG 15956)</name>
    <name type="common">Vibrio sp. (strain S14 / CCUG 15956)</name>
    <dbReference type="NCBI Taxonomy" id="314292"/>
    <lineage>
        <taxon>Bacteria</taxon>
        <taxon>Pseudomonadati</taxon>
        <taxon>Pseudomonadota</taxon>
        <taxon>Gammaproteobacteria</taxon>
        <taxon>Vibrionales</taxon>
        <taxon>Vibrionaceae</taxon>
        <taxon>Photobacterium</taxon>
    </lineage>
</organism>
<accession>Q1ZJR5</accession>
<name>Q1ZJR5_PHOAS</name>
<keyword evidence="2" id="KW-0472">Membrane</keyword>
<evidence type="ECO:0000256" key="1">
    <source>
        <dbReference type="SAM" id="MobiDB-lite"/>
    </source>
</evidence>
<dbReference type="AlphaFoldDB" id="Q1ZJR5"/>
<keyword evidence="2" id="KW-0812">Transmembrane</keyword>
<dbReference type="HOGENOM" id="CLU_1979456_0_0_6"/>
<evidence type="ECO:0000313" key="3">
    <source>
        <dbReference type="EMBL" id="EAS62457.1"/>
    </source>
</evidence>
<keyword evidence="2" id="KW-1133">Transmembrane helix</keyword>
<comment type="caution">
    <text evidence="3">The sequence shown here is derived from an EMBL/GenBank/DDBJ whole genome shotgun (WGS) entry which is preliminary data.</text>
</comment>